<sequence>MTDQLHTVPLVDLSRASIEHKILTGGRGSPGVLKWLWDAIVCPIFDRICFSEPPKGDKWPHVWWIPTGLLKQFPLHAAGYHRKKTQETTLDRTVSSYASSVKAMIQARKRRIPTRETNKAVLGAMETTPTLSLLAFANQELEVVKDVCSSIGLEVVEPGRRKAALID</sequence>
<protein>
    <recommendedName>
        <fullName evidence="1">CHAT domain-containing protein</fullName>
    </recommendedName>
</protein>
<reference evidence="2 3" key="1">
    <citation type="journal article" date="2019" name="Microbiol. Resour. Announc.">
        <title>High-quality draft genome sequence of Fusarium oxysporum f. sp. cubense strain 160527, a causal agent of Panama disease.</title>
        <authorList>
            <person name="Asai S."/>
            <person name="Ayukawa Y."/>
            <person name="Gan P."/>
            <person name="Masuda S."/>
            <person name="Komatsu K."/>
            <person name="Shirasu K."/>
            <person name="Arie T."/>
        </authorList>
    </citation>
    <scope>NUCLEOTIDE SEQUENCE [LARGE SCALE GENOMIC DNA]</scope>
    <source>
        <strain evidence="2 3">160527</strain>
    </source>
</reference>
<feature type="domain" description="CHAT" evidence="1">
    <location>
        <begin position="33"/>
        <end position="147"/>
    </location>
</feature>
<evidence type="ECO:0000313" key="3">
    <source>
        <dbReference type="Proteomes" id="UP000320707"/>
    </source>
</evidence>
<accession>A0A559L394</accession>
<dbReference type="Proteomes" id="UP000320707">
    <property type="component" value="Unassembled WGS sequence"/>
</dbReference>
<dbReference type="Pfam" id="PF12770">
    <property type="entry name" value="CHAT"/>
    <property type="match status" value="1"/>
</dbReference>
<evidence type="ECO:0000313" key="2">
    <source>
        <dbReference type="EMBL" id="TVY67208.1"/>
    </source>
</evidence>
<comment type="caution">
    <text evidence="2">The sequence shown here is derived from an EMBL/GenBank/DDBJ whole genome shotgun (WGS) entry which is preliminary data.</text>
</comment>
<evidence type="ECO:0000259" key="1">
    <source>
        <dbReference type="Pfam" id="PF12770"/>
    </source>
</evidence>
<organism evidence="2 3">
    <name type="scientific">Fusarium oxysporum f. sp. cubense</name>
    <dbReference type="NCBI Taxonomy" id="61366"/>
    <lineage>
        <taxon>Eukaryota</taxon>
        <taxon>Fungi</taxon>
        <taxon>Dikarya</taxon>
        <taxon>Ascomycota</taxon>
        <taxon>Pezizomycotina</taxon>
        <taxon>Sordariomycetes</taxon>
        <taxon>Hypocreomycetidae</taxon>
        <taxon>Hypocreales</taxon>
        <taxon>Nectriaceae</taxon>
        <taxon>Fusarium</taxon>
        <taxon>Fusarium oxysporum species complex</taxon>
    </lineage>
</organism>
<dbReference type="EMBL" id="SRMI01000007">
    <property type="protein sequence ID" value="TVY67208.1"/>
    <property type="molecule type" value="Genomic_DNA"/>
</dbReference>
<proteinExistence type="predicted"/>
<name>A0A559L394_FUSOC</name>
<dbReference type="InterPro" id="IPR024983">
    <property type="entry name" value="CHAT_dom"/>
</dbReference>
<dbReference type="AlphaFoldDB" id="A0A559L394"/>
<gene>
    <name evidence="2" type="ORF">Focb16_v011065</name>
</gene>